<dbReference type="CDD" id="cd08501">
    <property type="entry name" value="PBP2_Lpqw"/>
    <property type="match status" value="1"/>
</dbReference>
<gene>
    <name evidence="4" type="ORF">KDK95_10900</name>
</gene>
<sequence>MSQKERRPRRRRRLVVALAGITGLAVLAACSGSSSSGGSGSSSTSISGTSAADTYNSGTPKQGGSLTWTIEKTMDNWNLLSADGNTFDYGQIINALTPSTFIFNPSYSVTMNSDLLVSATETSTSPQTVVYKIQPNAVWSDGTEINADDFVYNWEVQNGSNANIAAASTTGYQNIESVTGSDNGKTVTTVYKTPFSDWKSLFTTMYPAHIAKEHGDNLASFNWFQTNPLPVSGGPFVVSSVSSDHTSVILTSNPKYYGKKPYLDKVTFRAITDSSQEPTALQNKEVDGIYPQPQTNLVTQLKNMGSTIRYQIDAGLGFEHIDFNLKNAALGNATWGNALRTAMFTATDRNAILNKTIKQFQSSAVPLNSRMLVPGQTGYQDNVTKYGLGEGNASSAESILTKAGFKNVGAGKGGLEAPDGTKIPTFQMKYTVGNQIRLDTCTLFAAEMANLGITVAVSPTSNLGATLSQSSGYSYDIVDFAWVNTPFPASANQPLYSTGGGGNYGGYSNKNVDAWLAAATETSNQSTQITNLNQADAQISKDAYTLPLYQKPTLIAFYPNLVNVRDNVTSMGPTYNIGQWGMS</sequence>
<dbReference type="EMBL" id="JAGSOH010000023">
    <property type="protein sequence ID" value="MBR7826810.1"/>
    <property type="molecule type" value="Genomic_DNA"/>
</dbReference>
<evidence type="ECO:0000259" key="3">
    <source>
        <dbReference type="Pfam" id="PF00496"/>
    </source>
</evidence>
<dbReference type="RefSeq" id="WP_212517955.1">
    <property type="nucleotide sequence ID" value="NZ_JAGSOH010000023.1"/>
</dbReference>
<keyword evidence="5" id="KW-1185">Reference proteome</keyword>
<dbReference type="PIRSF" id="PIRSF002741">
    <property type="entry name" value="MppA"/>
    <property type="match status" value="1"/>
</dbReference>
<dbReference type="GO" id="GO:0015833">
    <property type="term" value="P:peptide transport"/>
    <property type="evidence" value="ECO:0007669"/>
    <property type="project" value="TreeGrafter"/>
</dbReference>
<keyword evidence="2" id="KW-0732">Signal</keyword>
<dbReference type="Proteomes" id="UP000676325">
    <property type="component" value="Unassembled WGS sequence"/>
</dbReference>
<dbReference type="InterPro" id="IPR000914">
    <property type="entry name" value="SBP_5_dom"/>
</dbReference>
<dbReference type="Gene3D" id="3.40.190.10">
    <property type="entry name" value="Periplasmic binding protein-like II"/>
    <property type="match status" value="1"/>
</dbReference>
<name>A0A941EAQ4_9ACTN</name>
<dbReference type="PANTHER" id="PTHR30290:SF65">
    <property type="entry name" value="MONOACYL PHOSPHATIDYLINOSITOL TETRAMANNOSIDE-BINDING PROTEIN LPQW-RELATED"/>
    <property type="match status" value="1"/>
</dbReference>
<evidence type="ECO:0000256" key="2">
    <source>
        <dbReference type="SAM" id="SignalP"/>
    </source>
</evidence>
<comment type="caution">
    <text evidence="4">The sequence shown here is derived from an EMBL/GenBank/DDBJ whole genome shotgun (WGS) entry which is preliminary data.</text>
</comment>
<reference evidence="4" key="1">
    <citation type="submission" date="2021-04" db="EMBL/GenBank/DDBJ databases">
        <title>Genome based classification of Actinospica acidithermotolerans sp. nov., an actinobacterium isolated from an Indonesian hot spring.</title>
        <authorList>
            <person name="Kusuma A.B."/>
            <person name="Putra K.E."/>
            <person name="Nafisah S."/>
            <person name="Loh J."/>
            <person name="Nouioui I."/>
            <person name="Goodfellow M."/>
        </authorList>
    </citation>
    <scope>NUCLEOTIDE SEQUENCE</scope>
    <source>
        <strain evidence="4">MGRD01-02</strain>
    </source>
</reference>
<feature type="signal peptide" evidence="2">
    <location>
        <begin position="1"/>
        <end position="28"/>
    </location>
</feature>
<protein>
    <submittedName>
        <fullName evidence="4">ABC transporter family substrate-binding protein</fullName>
    </submittedName>
</protein>
<dbReference type="PANTHER" id="PTHR30290">
    <property type="entry name" value="PERIPLASMIC BINDING COMPONENT OF ABC TRANSPORTER"/>
    <property type="match status" value="1"/>
</dbReference>
<feature type="compositionally biased region" description="Low complexity" evidence="1">
    <location>
        <begin position="41"/>
        <end position="50"/>
    </location>
</feature>
<feature type="domain" description="Solute-binding protein family 5" evidence="3">
    <location>
        <begin position="115"/>
        <end position="501"/>
    </location>
</feature>
<accession>A0A941EAQ4</accession>
<dbReference type="SUPFAM" id="SSF53850">
    <property type="entry name" value="Periplasmic binding protein-like II"/>
    <property type="match status" value="1"/>
</dbReference>
<dbReference type="PROSITE" id="PS51257">
    <property type="entry name" value="PROKAR_LIPOPROTEIN"/>
    <property type="match status" value="1"/>
</dbReference>
<dbReference type="AlphaFoldDB" id="A0A941EAQ4"/>
<dbReference type="InterPro" id="IPR030678">
    <property type="entry name" value="Peptide/Ni-bd"/>
</dbReference>
<dbReference type="InterPro" id="IPR039424">
    <property type="entry name" value="SBP_5"/>
</dbReference>
<feature type="region of interest" description="Disordered" evidence="1">
    <location>
        <begin position="32"/>
        <end position="65"/>
    </location>
</feature>
<dbReference type="GO" id="GO:0042597">
    <property type="term" value="C:periplasmic space"/>
    <property type="evidence" value="ECO:0007669"/>
    <property type="project" value="UniProtKB-ARBA"/>
</dbReference>
<proteinExistence type="predicted"/>
<dbReference type="Gene3D" id="3.90.76.10">
    <property type="entry name" value="Dipeptide-binding Protein, Domain 1"/>
    <property type="match status" value="1"/>
</dbReference>
<feature type="chain" id="PRO_5037923088" evidence="2">
    <location>
        <begin position="29"/>
        <end position="583"/>
    </location>
</feature>
<dbReference type="Pfam" id="PF00496">
    <property type="entry name" value="SBP_bac_5"/>
    <property type="match status" value="1"/>
</dbReference>
<dbReference type="GO" id="GO:0043190">
    <property type="term" value="C:ATP-binding cassette (ABC) transporter complex"/>
    <property type="evidence" value="ECO:0007669"/>
    <property type="project" value="InterPro"/>
</dbReference>
<evidence type="ECO:0000313" key="5">
    <source>
        <dbReference type="Proteomes" id="UP000676325"/>
    </source>
</evidence>
<feature type="compositionally biased region" description="Polar residues" evidence="1">
    <location>
        <begin position="51"/>
        <end position="65"/>
    </location>
</feature>
<organism evidence="4 5">
    <name type="scientific">Actinospica acidithermotolerans</name>
    <dbReference type="NCBI Taxonomy" id="2828514"/>
    <lineage>
        <taxon>Bacteria</taxon>
        <taxon>Bacillati</taxon>
        <taxon>Actinomycetota</taxon>
        <taxon>Actinomycetes</taxon>
        <taxon>Catenulisporales</taxon>
        <taxon>Actinospicaceae</taxon>
        <taxon>Actinospica</taxon>
    </lineage>
</organism>
<evidence type="ECO:0000256" key="1">
    <source>
        <dbReference type="SAM" id="MobiDB-lite"/>
    </source>
</evidence>
<evidence type="ECO:0000313" key="4">
    <source>
        <dbReference type="EMBL" id="MBR7826810.1"/>
    </source>
</evidence>
<dbReference type="Gene3D" id="3.10.105.10">
    <property type="entry name" value="Dipeptide-binding Protein, Domain 3"/>
    <property type="match status" value="1"/>
</dbReference>
<dbReference type="GO" id="GO:1904680">
    <property type="term" value="F:peptide transmembrane transporter activity"/>
    <property type="evidence" value="ECO:0007669"/>
    <property type="project" value="TreeGrafter"/>
</dbReference>